<keyword evidence="4" id="KW-1185">Reference proteome</keyword>
<protein>
    <submittedName>
        <fullName evidence="5">Uncharacterized protein isoform X3</fullName>
    </submittedName>
</protein>
<evidence type="ECO:0000313" key="4">
    <source>
        <dbReference type="Proteomes" id="UP001652581"/>
    </source>
</evidence>
<accession>A0ABM5BJR6</accession>
<sequence length="299" mass="35252">MPVPQPSNYNGTFTILDFRGNSISYVDENTWKPYRWTEKLILRDNSLTELRKDSFKGLLVLRYLDLSCNKIKFIERGTFESLPFLEFVNLGCNLIVDLSFGTFQAWHGMQFLQMIDLGKTEVSLTTIERILMISVELKKTTCLHRRAAKIQKKSVRGFFLRRKFSERSESQEGVLWRMWPLWLRDMHRPLSATRKKNMAQKLHDESSEEEIFSKDVRAPTDDAADVVWTSEPEEPDEESRTRRARRHWGATRRERRPTSGRLCIVFSNIIFPQRLLIEYFFFSSEDVQIPTNSSHMVRT</sequence>
<proteinExistence type="predicted"/>
<keyword evidence="2" id="KW-0677">Repeat</keyword>
<evidence type="ECO:0000313" key="5">
    <source>
        <dbReference type="RefSeq" id="XP_072796643.1"/>
    </source>
</evidence>
<dbReference type="PANTHER" id="PTHR23045:SF9">
    <property type="entry name" value="LEUCINE RICH REPEAT CONTAINING 37A-RELATED"/>
    <property type="match status" value="1"/>
</dbReference>
<dbReference type="Pfam" id="PF13855">
    <property type="entry name" value="LRR_8"/>
    <property type="match status" value="1"/>
</dbReference>
<dbReference type="SUPFAM" id="SSF52058">
    <property type="entry name" value="L domain-like"/>
    <property type="match status" value="1"/>
</dbReference>
<feature type="compositionally biased region" description="Basic residues" evidence="3">
    <location>
        <begin position="242"/>
        <end position="252"/>
    </location>
</feature>
<dbReference type="PANTHER" id="PTHR23045">
    <property type="entry name" value="LEUCINE-RICH REPEAT-CONTAINING PROTEIN 37A"/>
    <property type="match status" value="1"/>
</dbReference>
<gene>
    <name evidence="5" type="primary">LOC140686436</name>
</gene>
<dbReference type="PROSITE" id="PS51450">
    <property type="entry name" value="LRR"/>
    <property type="match status" value="1"/>
</dbReference>
<dbReference type="InterPro" id="IPR015753">
    <property type="entry name" value="LRRC37"/>
</dbReference>
<dbReference type="RefSeq" id="XP_072796643.1">
    <property type="nucleotide sequence ID" value="XM_072940542.1"/>
</dbReference>
<organism evidence="4 5">
    <name type="scientific">Vicugna pacos</name>
    <name type="common">Alpaca</name>
    <name type="synonym">Lama pacos</name>
    <dbReference type="NCBI Taxonomy" id="30538"/>
    <lineage>
        <taxon>Eukaryota</taxon>
        <taxon>Metazoa</taxon>
        <taxon>Chordata</taxon>
        <taxon>Craniata</taxon>
        <taxon>Vertebrata</taxon>
        <taxon>Euteleostomi</taxon>
        <taxon>Mammalia</taxon>
        <taxon>Eutheria</taxon>
        <taxon>Laurasiatheria</taxon>
        <taxon>Artiodactyla</taxon>
        <taxon>Tylopoda</taxon>
        <taxon>Camelidae</taxon>
        <taxon>Vicugna</taxon>
    </lineage>
</organism>
<name>A0ABM5BJR6_VICPA</name>
<keyword evidence="1" id="KW-0433">Leucine-rich repeat</keyword>
<dbReference type="Gene3D" id="3.80.10.10">
    <property type="entry name" value="Ribonuclease Inhibitor"/>
    <property type="match status" value="1"/>
</dbReference>
<dbReference type="GeneID" id="140686436"/>
<evidence type="ECO:0000256" key="2">
    <source>
        <dbReference type="ARBA" id="ARBA00022737"/>
    </source>
</evidence>
<dbReference type="InterPro" id="IPR001611">
    <property type="entry name" value="Leu-rich_rpt"/>
</dbReference>
<dbReference type="InterPro" id="IPR003591">
    <property type="entry name" value="Leu-rich_rpt_typical-subtyp"/>
</dbReference>
<evidence type="ECO:0000256" key="1">
    <source>
        <dbReference type="ARBA" id="ARBA00022614"/>
    </source>
</evidence>
<reference evidence="5" key="1">
    <citation type="submission" date="2025-08" db="UniProtKB">
        <authorList>
            <consortium name="RefSeq"/>
        </authorList>
    </citation>
    <scope>IDENTIFICATION</scope>
</reference>
<evidence type="ECO:0000256" key="3">
    <source>
        <dbReference type="SAM" id="MobiDB-lite"/>
    </source>
</evidence>
<feature type="region of interest" description="Disordered" evidence="3">
    <location>
        <begin position="229"/>
        <end position="252"/>
    </location>
</feature>
<dbReference type="Proteomes" id="UP001652581">
    <property type="component" value="Chromosome 16"/>
</dbReference>
<dbReference type="InterPro" id="IPR032675">
    <property type="entry name" value="LRR_dom_sf"/>
</dbReference>
<dbReference type="SMART" id="SM00369">
    <property type="entry name" value="LRR_TYP"/>
    <property type="match status" value="3"/>
</dbReference>